<sequence length="225" mass="23051">MVLAGLTAVGMLTLTACSDGGSASDTATTAPVTTAPVTTPAASRTATASSTPTTTAPSITAAAPTTPPAAQAPAVSRPAPGTTVKIGDAVRLPFSFAGSEGAIALTVTSVEKGDPADLASLRLDDNTKGLVPYYIHYQVTNIGDTDLSFTNLSHIRGLLANGTRAPDLMVFGTFAKCSDGKMPSEFTNGKSADFCIPVMSPTTSRVTAVEYWDDPYTVDNGITWK</sequence>
<reference evidence="2 3" key="1">
    <citation type="submission" date="2022-10" db="EMBL/GenBank/DDBJ databases">
        <title>The complete genomes of actinobacterial strains from the NBC collection.</title>
        <authorList>
            <person name="Joergensen T.S."/>
            <person name="Alvarez Arevalo M."/>
            <person name="Sterndorff E.B."/>
            <person name="Faurdal D."/>
            <person name="Vuksanovic O."/>
            <person name="Mourched A.-S."/>
            <person name="Charusanti P."/>
            <person name="Shaw S."/>
            <person name="Blin K."/>
            <person name="Weber T."/>
        </authorList>
    </citation>
    <scope>NUCLEOTIDE SEQUENCE [LARGE SCALE GENOMIC DNA]</scope>
    <source>
        <strain evidence="2 3">NBC_01247</strain>
    </source>
</reference>
<feature type="compositionally biased region" description="Low complexity" evidence="1">
    <location>
        <begin position="22"/>
        <end position="76"/>
    </location>
</feature>
<evidence type="ECO:0000256" key="1">
    <source>
        <dbReference type="SAM" id="MobiDB-lite"/>
    </source>
</evidence>
<evidence type="ECO:0000313" key="2">
    <source>
        <dbReference type="EMBL" id="WUS54614.1"/>
    </source>
</evidence>
<gene>
    <name evidence="2" type="ORF">OG469_03280</name>
</gene>
<evidence type="ECO:0000313" key="3">
    <source>
        <dbReference type="Proteomes" id="UP001432014"/>
    </source>
</evidence>
<keyword evidence="3" id="KW-1185">Reference proteome</keyword>
<accession>A0ABZ1W1F3</accession>
<feature type="region of interest" description="Disordered" evidence="1">
    <location>
        <begin position="20"/>
        <end position="80"/>
    </location>
</feature>
<dbReference type="Proteomes" id="UP001432014">
    <property type="component" value="Chromosome"/>
</dbReference>
<protein>
    <recommendedName>
        <fullName evidence="4">DUF4352 domain-containing protein</fullName>
    </recommendedName>
</protein>
<dbReference type="EMBL" id="CP108482">
    <property type="protein sequence ID" value="WUS54614.1"/>
    <property type="molecule type" value="Genomic_DNA"/>
</dbReference>
<dbReference type="RefSeq" id="WP_329611467.1">
    <property type="nucleotide sequence ID" value="NZ_CP108482.1"/>
</dbReference>
<organism evidence="2 3">
    <name type="scientific">Kitasatospora herbaricolor</name>
    <dbReference type="NCBI Taxonomy" id="68217"/>
    <lineage>
        <taxon>Bacteria</taxon>
        <taxon>Bacillati</taxon>
        <taxon>Actinomycetota</taxon>
        <taxon>Actinomycetes</taxon>
        <taxon>Kitasatosporales</taxon>
        <taxon>Streptomycetaceae</taxon>
        <taxon>Kitasatospora</taxon>
    </lineage>
</organism>
<name>A0ABZ1W1F3_9ACTN</name>
<evidence type="ECO:0008006" key="4">
    <source>
        <dbReference type="Google" id="ProtNLM"/>
    </source>
</evidence>
<proteinExistence type="predicted"/>